<protein>
    <recommendedName>
        <fullName evidence="3">Transposase</fullName>
    </recommendedName>
</protein>
<accession>A0AAV6URQ8</accession>
<dbReference type="EMBL" id="JAFNEN010000298">
    <property type="protein sequence ID" value="KAG8186527.1"/>
    <property type="molecule type" value="Genomic_DNA"/>
</dbReference>
<evidence type="ECO:0000313" key="1">
    <source>
        <dbReference type="EMBL" id="KAG8186527.1"/>
    </source>
</evidence>
<comment type="caution">
    <text evidence="1">The sequence shown here is derived from an EMBL/GenBank/DDBJ whole genome shotgun (WGS) entry which is preliminary data.</text>
</comment>
<evidence type="ECO:0008006" key="3">
    <source>
        <dbReference type="Google" id="ProtNLM"/>
    </source>
</evidence>
<keyword evidence="2" id="KW-1185">Reference proteome</keyword>
<gene>
    <name evidence="1" type="ORF">JTE90_023955</name>
</gene>
<dbReference type="Proteomes" id="UP000827092">
    <property type="component" value="Unassembled WGS sequence"/>
</dbReference>
<sequence>MDEKLKLEMKDSPYPFEEFYQNMDSSEMLDNTNLSSAMSESTEPSVIKSNKRKAEDDGPVLYKKAGCVLKGMKSAELHAILYNDPIAFCQEVGILPESVKCFCCNENMRLETQHGALKRQMMWICRKKGNKKSRSIRMGTWFETSKAPVADVLWMMYMWLYKFPTNLMIHETDHSPKVIIGWNKKCVEVCRLILEMKNEPLGGEGKIVEIFDYKFKGKNLRNWGFCALELKSTKTLYVMVEDAKSGSLKKLLSKYILPGTTIFGLFWSRYKNLSKKDFNYLTQEKKITFYQPTLKTQMDTYEDFVAGVNRYQPLSHFVKNVNDSQFFEKMYRKSLANAPDAYIAFLEDIAMVYKPSEVYRAEERVKKEKDVIVKSEKEIKKEKIID</sequence>
<reference evidence="1 2" key="1">
    <citation type="journal article" date="2022" name="Nat. Ecol. Evol.">
        <title>A masculinizing supergene underlies an exaggerated male reproductive morph in a spider.</title>
        <authorList>
            <person name="Hendrickx F."/>
            <person name="De Corte Z."/>
            <person name="Sonet G."/>
            <person name="Van Belleghem S.M."/>
            <person name="Kostlbacher S."/>
            <person name="Vangestel C."/>
        </authorList>
    </citation>
    <scope>NUCLEOTIDE SEQUENCE [LARGE SCALE GENOMIC DNA]</scope>
    <source>
        <strain evidence="1">W744_W776</strain>
    </source>
</reference>
<proteinExistence type="predicted"/>
<organism evidence="1 2">
    <name type="scientific">Oedothorax gibbosus</name>
    <dbReference type="NCBI Taxonomy" id="931172"/>
    <lineage>
        <taxon>Eukaryota</taxon>
        <taxon>Metazoa</taxon>
        <taxon>Ecdysozoa</taxon>
        <taxon>Arthropoda</taxon>
        <taxon>Chelicerata</taxon>
        <taxon>Arachnida</taxon>
        <taxon>Araneae</taxon>
        <taxon>Araneomorphae</taxon>
        <taxon>Entelegynae</taxon>
        <taxon>Araneoidea</taxon>
        <taxon>Linyphiidae</taxon>
        <taxon>Erigoninae</taxon>
        <taxon>Oedothorax</taxon>
    </lineage>
</organism>
<evidence type="ECO:0000313" key="2">
    <source>
        <dbReference type="Proteomes" id="UP000827092"/>
    </source>
</evidence>
<name>A0AAV6URQ8_9ARAC</name>
<dbReference type="AlphaFoldDB" id="A0AAV6URQ8"/>